<evidence type="ECO:0000313" key="6">
    <source>
        <dbReference type="Proteomes" id="UP000653305"/>
    </source>
</evidence>
<keyword evidence="3" id="KW-0788">Thiol protease</keyword>
<dbReference type="PROSITE" id="PS50802">
    <property type="entry name" value="OTU"/>
    <property type="match status" value="1"/>
</dbReference>
<dbReference type="AlphaFoldDB" id="A0A830CQF7"/>
<dbReference type="EC" id="3.4.19.12" evidence="3"/>
<organism evidence="5 6">
    <name type="scientific">Phtheirospermum japonicum</name>
    <dbReference type="NCBI Taxonomy" id="374723"/>
    <lineage>
        <taxon>Eukaryota</taxon>
        <taxon>Viridiplantae</taxon>
        <taxon>Streptophyta</taxon>
        <taxon>Embryophyta</taxon>
        <taxon>Tracheophyta</taxon>
        <taxon>Spermatophyta</taxon>
        <taxon>Magnoliopsida</taxon>
        <taxon>eudicotyledons</taxon>
        <taxon>Gunneridae</taxon>
        <taxon>Pentapetalae</taxon>
        <taxon>asterids</taxon>
        <taxon>lamiids</taxon>
        <taxon>Lamiales</taxon>
        <taxon>Orobanchaceae</taxon>
        <taxon>Orobanchaceae incertae sedis</taxon>
        <taxon>Phtheirospermum</taxon>
    </lineage>
</organism>
<evidence type="ECO:0000259" key="4">
    <source>
        <dbReference type="PROSITE" id="PS50802"/>
    </source>
</evidence>
<comment type="catalytic activity">
    <reaction evidence="1 3">
        <text>Thiol-dependent hydrolysis of ester, thioester, amide, peptide and isopeptide bonds formed by the C-terminal Gly of ubiquitin (a 76-residue protein attached to proteins as an intracellular targeting signal).</text>
        <dbReference type="EC" id="3.4.19.12"/>
    </reaction>
</comment>
<dbReference type="GO" id="GO:0005829">
    <property type="term" value="C:cytosol"/>
    <property type="evidence" value="ECO:0007669"/>
    <property type="project" value="TreeGrafter"/>
</dbReference>
<keyword evidence="3" id="KW-0833">Ubl conjugation pathway</keyword>
<reference evidence="5" key="1">
    <citation type="submission" date="2020-07" db="EMBL/GenBank/DDBJ databases">
        <title>Ethylene signaling mediates host invasion by parasitic plants.</title>
        <authorList>
            <person name="Yoshida S."/>
        </authorList>
    </citation>
    <scope>NUCLEOTIDE SEQUENCE</scope>
    <source>
        <strain evidence="5">Okayama</strain>
    </source>
</reference>
<dbReference type="PANTHER" id="PTHR13312">
    <property type="entry name" value="HIV-INDUCED PROTEIN-7-LIKE PROTEASE"/>
    <property type="match status" value="1"/>
</dbReference>
<comment type="subcellular location">
    <subcellularLocation>
        <location evidence="3">Cytoplasm</location>
    </subcellularLocation>
</comment>
<dbReference type="InterPro" id="IPR003323">
    <property type="entry name" value="OTU_dom"/>
</dbReference>
<name>A0A830CQF7_9LAMI</name>
<dbReference type="PANTHER" id="PTHR13312:SF6">
    <property type="entry name" value="UBIQUITIN THIOESTERASE OTU"/>
    <property type="match status" value="1"/>
</dbReference>
<comment type="function">
    <text evidence="3">Hydrolase that can remove conjugated ubiquitin from proteins and may therefore play an important regulatory role at the level of protein turnover by preventing degradation.</text>
</comment>
<proteinExistence type="predicted"/>
<comment type="caution">
    <text evidence="5">The sequence shown here is derived from an EMBL/GenBank/DDBJ whole genome shotgun (WGS) entry which is preliminary data.</text>
</comment>
<dbReference type="GO" id="GO:0016579">
    <property type="term" value="P:protein deubiquitination"/>
    <property type="evidence" value="ECO:0007669"/>
    <property type="project" value="TreeGrafter"/>
</dbReference>
<dbReference type="Gene3D" id="3.90.70.80">
    <property type="match status" value="1"/>
</dbReference>
<evidence type="ECO:0000256" key="2">
    <source>
        <dbReference type="ARBA" id="ARBA00022801"/>
    </source>
</evidence>
<keyword evidence="6" id="KW-1185">Reference proteome</keyword>
<feature type="domain" description="OTU" evidence="4">
    <location>
        <begin position="176"/>
        <end position="279"/>
    </location>
</feature>
<protein>
    <recommendedName>
        <fullName evidence="3">Ubiquitin thioesterase OTU</fullName>
        <ecNumber evidence="3">3.4.19.12</ecNumber>
    </recommendedName>
</protein>
<keyword evidence="3" id="KW-0963">Cytoplasm</keyword>
<sequence length="288" mass="31918">MTFCSPISTSSKNVVCLIRNAQTHKIIRASNASQHSSCHYSTFSKHPRSHYPLNGFQAFQKNCSRSVTAKHSPSFHSLTFNPGQYRSTRVNVSSTGLLRLFVPKQSWASEMKCNVGPFYLKQRSLSSAGVFIGSLVCFSTSQPSYAEAREGNEKKKGYCDASSGEYSPNKKILTDYSVIGIPGDGRCLFRSVAHGACVRSGKPAPNENLQRELADEFIEGDFETYVSKMRRPHVWGVYMHDEDSGGLISIAEYGQEYSKDNPIQVLYHGYGHYDALCVPAKGGARSRL</sequence>
<evidence type="ECO:0000313" key="5">
    <source>
        <dbReference type="EMBL" id="GFP97255.1"/>
    </source>
</evidence>
<dbReference type="InterPro" id="IPR038765">
    <property type="entry name" value="Papain-like_cys_pep_sf"/>
</dbReference>
<dbReference type="GO" id="GO:0036503">
    <property type="term" value="P:ERAD pathway"/>
    <property type="evidence" value="ECO:0007669"/>
    <property type="project" value="TreeGrafter"/>
</dbReference>
<dbReference type="GO" id="GO:0030968">
    <property type="term" value="P:endoplasmic reticulum unfolded protein response"/>
    <property type="evidence" value="ECO:0007669"/>
    <property type="project" value="TreeGrafter"/>
</dbReference>
<dbReference type="GO" id="GO:0004843">
    <property type="term" value="F:cysteine-type deubiquitinase activity"/>
    <property type="evidence" value="ECO:0007669"/>
    <property type="project" value="UniProtKB-UniRule"/>
</dbReference>
<dbReference type="SUPFAM" id="SSF54001">
    <property type="entry name" value="Cysteine proteinases"/>
    <property type="match status" value="1"/>
</dbReference>
<keyword evidence="3" id="KW-0645">Protease</keyword>
<evidence type="ECO:0000256" key="1">
    <source>
        <dbReference type="ARBA" id="ARBA00000707"/>
    </source>
</evidence>
<dbReference type="EMBL" id="BMAC01000478">
    <property type="protein sequence ID" value="GFP97255.1"/>
    <property type="molecule type" value="Genomic_DNA"/>
</dbReference>
<keyword evidence="2 3" id="KW-0378">Hydrolase</keyword>
<dbReference type="Pfam" id="PF02338">
    <property type="entry name" value="OTU"/>
    <property type="match status" value="1"/>
</dbReference>
<gene>
    <name evidence="5" type="ORF">PHJA_001869600</name>
</gene>
<evidence type="ECO:0000256" key="3">
    <source>
        <dbReference type="RuleBase" id="RU367104"/>
    </source>
</evidence>
<accession>A0A830CQF7</accession>
<dbReference type="GO" id="GO:0005634">
    <property type="term" value="C:nucleus"/>
    <property type="evidence" value="ECO:0007669"/>
    <property type="project" value="TreeGrafter"/>
</dbReference>
<dbReference type="Proteomes" id="UP000653305">
    <property type="component" value="Unassembled WGS sequence"/>
</dbReference>
<dbReference type="OrthoDB" id="409956at2759"/>